<keyword evidence="4" id="KW-0833">Ubl conjugation pathway</keyword>
<dbReference type="EC" id="3.4.19.12" evidence="2"/>
<dbReference type="GO" id="GO:0004843">
    <property type="term" value="F:cysteine-type deubiquitinase activity"/>
    <property type="evidence" value="ECO:0007669"/>
    <property type="project" value="UniProtKB-EC"/>
</dbReference>
<sequence>MCLKHTLNNLFQREAFTAADLNNIANSLTPPNLIGLSPHRNFLGNYDANVLEAAFQRHNKALTWLPLRRTPPTDMRQEQQPSQPEGQAQQPPLAAAELPTGSAPVRPLRGEVGQNHATTGQDDKGQEDKGQEDKGQEDKGEDDKGEGEGQSEVQQVQRRDQLSQREPASGSGRGAAEPGDGLGGGGGGGGGPAAGASTGGGVWDVAGVLSRPDLWALVVNVTHGSAFPPWRWLVAQLGGGGRHWLGLRRFGGTWYNLDSHLSRPEPFDSEEAVCAFLQRAVERQGATVLLVTST</sequence>
<dbReference type="PROSITE" id="PS50957">
    <property type="entry name" value="JOSEPHIN"/>
    <property type="match status" value="1"/>
</dbReference>
<evidence type="ECO:0000256" key="7">
    <source>
        <dbReference type="SAM" id="MobiDB-lite"/>
    </source>
</evidence>
<dbReference type="InterPro" id="IPR040053">
    <property type="entry name" value="JOSD1/2"/>
</dbReference>
<dbReference type="AlphaFoldDB" id="A0A9W6BXR9"/>
<dbReference type="PANTHER" id="PTHR13291">
    <property type="entry name" value="JOSEPHIN 1, 2"/>
    <property type="match status" value="1"/>
</dbReference>
<dbReference type="Pfam" id="PF02099">
    <property type="entry name" value="Josephin"/>
    <property type="match status" value="2"/>
</dbReference>
<dbReference type="SMART" id="SM01246">
    <property type="entry name" value="Josephin"/>
    <property type="match status" value="1"/>
</dbReference>
<feature type="active site" evidence="6">
    <location>
        <position position="258"/>
    </location>
</feature>
<feature type="active site" evidence="6">
    <location>
        <position position="243"/>
    </location>
</feature>
<dbReference type="GO" id="GO:0006508">
    <property type="term" value="P:proteolysis"/>
    <property type="evidence" value="ECO:0007669"/>
    <property type="project" value="UniProtKB-KW"/>
</dbReference>
<dbReference type="GO" id="GO:0016579">
    <property type="term" value="P:protein deubiquitination"/>
    <property type="evidence" value="ECO:0007669"/>
    <property type="project" value="InterPro"/>
</dbReference>
<reference evidence="9 10" key="1">
    <citation type="journal article" date="2023" name="Commun. Biol.">
        <title>Reorganization of the ancestral sex-determining regions during the evolution of trioecy in Pleodorina starrii.</title>
        <authorList>
            <person name="Takahashi K."/>
            <person name="Suzuki S."/>
            <person name="Kawai-Toyooka H."/>
            <person name="Yamamoto K."/>
            <person name="Hamaji T."/>
            <person name="Ootsuki R."/>
            <person name="Yamaguchi H."/>
            <person name="Kawachi M."/>
            <person name="Higashiyama T."/>
            <person name="Nozaki H."/>
        </authorList>
    </citation>
    <scope>NUCLEOTIDE SEQUENCE [LARGE SCALE GENOMIC DNA]</scope>
    <source>
        <strain evidence="9 10">NIES-4479</strain>
    </source>
</reference>
<keyword evidence="5 6" id="KW-0378">Hydrolase</keyword>
<dbReference type="Proteomes" id="UP001165080">
    <property type="component" value="Unassembled WGS sequence"/>
</dbReference>
<accession>A0A9W6BXR9</accession>
<gene>
    <name evidence="9" type="primary">PLEST007592</name>
    <name evidence="9" type="ORF">PLESTB_001584700</name>
</gene>
<evidence type="ECO:0000259" key="8">
    <source>
        <dbReference type="PROSITE" id="PS50957"/>
    </source>
</evidence>
<dbReference type="EMBL" id="BRXU01000033">
    <property type="protein sequence ID" value="GLC60199.1"/>
    <property type="molecule type" value="Genomic_DNA"/>
</dbReference>
<keyword evidence="10" id="KW-1185">Reference proteome</keyword>
<dbReference type="PANTHER" id="PTHR13291:SF0">
    <property type="entry name" value="JOSEPHIN-LIKE PROTEIN"/>
    <property type="match status" value="1"/>
</dbReference>
<dbReference type="InterPro" id="IPR006155">
    <property type="entry name" value="Josephin"/>
</dbReference>
<feature type="domain" description="Josephin" evidence="8">
    <location>
        <begin position="1"/>
        <end position="294"/>
    </location>
</feature>
<proteinExistence type="predicted"/>
<feature type="active site" evidence="6">
    <location>
        <position position="2"/>
    </location>
</feature>
<evidence type="ECO:0000256" key="2">
    <source>
        <dbReference type="ARBA" id="ARBA00012759"/>
    </source>
</evidence>
<evidence type="ECO:0000256" key="6">
    <source>
        <dbReference type="PROSITE-ProRule" id="PRU00331"/>
    </source>
</evidence>
<feature type="compositionally biased region" description="Gly residues" evidence="7">
    <location>
        <begin position="180"/>
        <end position="196"/>
    </location>
</feature>
<keyword evidence="3" id="KW-0645">Protease</keyword>
<evidence type="ECO:0000313" key="9">
    <source>
        <dbReference type="EMBL" id="GLC60199.1"/>
    </source>
</evidence>
<evidence type="ECO:0000256" key="5">
    <source>
        <dbReference type="ARBA" id="ARBA00022801"/>
    </source>
</evidence>
<evidence type="ECO:0000313" key="10">
    <source>
        <dbReference type="Proteomes" id="UP001165080"/>
    </source>
</evidence>
<dbReference type="OrthoDB" id="422700at2759"/>
<comment type="caution">
    <text evidence="9">The sequence shown here is derived from an EMBL/GenBank/DDBJ whole genome shotgun (WGS) entry which is preliminary data.</text>
</comment>
<feature type="compositionally biased region" description="Low complexity" evidence="7">
    <location>
        <begin position="78"/>
        <end position="99"/>
    </location>
</feature>
<dbReference type="Gene3D" id="3.90.70.40">
    <property type="match status" value="2"/>
</dbReference>
<evidence type="ECO:0000256" key="1">
    <source>
        <dbReference type="ARBA" id="ARBA00000707"/>
    </source>
</evidence>
<organism evidence="9 10">
    <name type="scientific">Pleodorina starrii</name>
    <dbReference type="NCBI Taxonomy" id="330485"/>
    <lineage>
        <taxon>Eukaryota</taxon>
        <taxon>Viridiplantae</taxon>
        <taxon>Chlorophyta</taxon>
        <taxon>core chlorophytes</taxon>
        <taxon>Chlorophyceae</taxon>
        <taxon>CS clade</taxon>
        <taxon>Chlamydomonadales</taxon>
        <taxon>Volvocaceae</taxon>
        <taxon>Pleodorina</taxon>
    </lineage>
</organism>
<feature type="region of interest" description="Disordered" evidence="7">
    <location>
        <begin position="71"/>
        <end position="196"/>
    </location>
</feature>
<name>A0A9W6BXR9_9CHLO</name>
<evidence type="ECO:0000256" key="4">
    <source>
        <dbReference type="ARBA" id="ARBA00022786"/>
    </source>
</evidence>
<feature type="compositionally biased region" description="Basic and acidic residues" evidence="7">
    <location>
        <begin position="121"/>
        <end position="142"/>
    </location>
</feature>
<comment type="catalytic activity">
    <reaction evidence="1">
        <text>Thiol-dependent hydrolysis of ester, thioester, amide, peptide and isopeptide bonds formed by the C-terminal Gly of ubiquitin (a 76-residue protein attached to proteins as an intracellular targeting signal).</text>
        <dbReference type="EC" id="3.4.19.12"/>
    </reaction>
</comment>
<evidence type="ECO:0000256" key="3">
    <source>
        <dbReference type="ARBA" id="ARBA00022670"/>
    </source>
</evidence>
<protein>
    <recommendedName>
        <fullName evidence="2">ubiquitinyl hydrolase 1</fullName>
        <ecNumber evidence="2">3.4.19.12</ecNumber>
    </recommendedName>
</protein>